<evidence type="ECO:0000313" key="4">
    <source>
        <dbReference type="WBParaSite" id="ASIM_0001686401-mRNA-1"/>
    </source>
</evidence>
<reference evidence="4" key="1">
    <citation type="submission" date="2017-02" db="UniProtKB">
        <authorList>
            <consortium name="WormBaseParasite"/>
        </authorList>
    </citation>
    <scope>IDENTIFICATION</scope>
</reference>
<dbReference type="AlphaFoldDB" id="A0A0M3K7C3"/>
<gene>
    <name evidence="2" type="ORF">ASIM_LOCUS16270</name>
</gene>
<dbReference type="EMBL" id="UYRR01032949">
    <property type="protein sequence ID" value="VDK57304.1"/>
    <property type="molecule type" value="Genomic_DNA"/>
</dbReference>
<keyword evidence="3" id="KW-1185">Reference proteome</keyword>
<organism evidence="4">
    <name type="scientific">Anisakis simplex</name>
    <name type="common">Herring worm</name>
    <dbReference type="NCBI Taxonomy" id="6269"/>
    <lineage>
        <taxon>Eukaryota</taxon>
        <taxon>Metazoa</taxon>
        <taxon>Ecdysozoa</taxon>
        <taxon>Nematoda</taxon>
        <taxon>Chromadorea</taxon>
        <taxon>Rhabditida</taxon>
        <taxon>Spirurina</taxon>
        <taxon>Ascaridomorpha</taxon>
        <taxon>Ascaridoidea</taxon>
        <taxon>Anisakidae</taxon>
        <taxon>Anisakis</taxon>
        <taxon>Anisakis simplex complex</taxon>
    </lineage>
</organism>
<reference evidence="2 3" key="2">
    <citation type="submission" date="2018-11" db="EMBL/GenBank/DDBJ databases">
        <authorList>
            <consortium name="Pathogen Informatics"/>
        </authorList>
    </citation>
    <scope>NUCLEOTIDE SEQUENCE [LARGE SCALE GENOMIC DNA]</scope>
</reference>
<dbReference type="WBParaSite" id="ASIM_0001686401-mRNA-1">
    <property type="protein sequence ID" value="ASIM_0001686401-mRNA-1"/>
    <property type="gene ID" value="ASIM_0001686401"/>
</dbReference>
<protein>
    <submittedName>
        <fullName evidence="4">Retrotransposon hot spot (RHS) protein</fullName>
    </submittedName>
</protein>
<name>A0A0M3K7C3_ANISI</name>
<evidence type="ECO:0000256" key="1">
    <source>
        <dbReference type="SAM" id="MobiDB-lite"/>
    </source>
</evidence>
<accession>A0A0M3K7C3</accession>
<proteinExistence type="predicted"/>
<sequence length="415" mass="46055">MVYRGILAFSHARHRMDLLQTRASFGAPVGAGATHQKKQMGKRTTQKTYSSYPNQCHAVVFGASTGGIDCPWCRPNDDRNSKEDNEQTGYGDNVWIGIWKKKRWPKMKQHGDSRNVAVQWRFKEALQPWFRWTIKERADIREGTCGAMDVWREAVTGRWQTLIDVFGQHFIETKRIYSPTRGRKQERTNRQPTGSGQNHEDLQPMVSGECGQRSTDEAALWMAGFIFLLCGHHCEGLTEAGAAGLFTEMKGNGRWSGHRSLNSSRLLLKSPTVDGDCRRKAAVFAVYETKDGARRGSRHCSPGDKPSIVVRKEGGGLESPESKGEGCAGGGCPLKDRADERSEHGYGGDGFRRDRLLMGQQQPIREKCTGVGRLSCVGSSGDPSWCRAGIEVIPFCVEPDVIQPRCPVAAGGVRR</sequence>
<feature type="region of interest" description="Disordered" evidence="1">
    <location>
        <begin position="177"/>
        <end position="205"/>
    </location>
</feature>
<dbReference type="Proteomes" id="UP000267096">
    <property type="component" value="Unassembled WGS sequence"/>
</dbReference>
<evidence type="ECO:0000313" key="3">
    <source>
        <dbReference type="Proteomes" id="UP000267096"/>
    </source>
</evidence>
<evidence type="ECO:0000313" key="2">
    <source>
        <dbReference type="EMBL" id="VDK57304.1"/>
    </source>
</evidence>